<name>A0A9D1SUG1_9FIRM</name>
<proteinExistence type="predicted"/>
<reference evidence="2" key="2">
    <citation type="journal article" date="2021" name="PeerJ">
        <title>Extensive microbial diversity within the chicken gut microbiome revealed by metagenomics and culture.</title>
        <authorList>
            <person name="Gilroy R."/>
            <person name="Ravi A."/>
            <person name="Getino M."/>
            <person name="Pursley I."/>
            <person name="Horton D.L."/>
            <person name="Alikhan N.F."/>
            <person name="Baker D."/>
            <person name="Gharbi K."/>
            <person name="Hall N."/>
            <person name="Watson M."/>
            <person name="Adriaenssens E.M."/>
            <person name="Foster-Nyarko E."/>
            <person name="Jarju S."/>
            <person name="Secka A."/>
            <person name="Antonio M."/>
            <person name="Oren A."/>
            <person name="Chaudhuri R.R."/>
            <person name="La Ragione R."/>
            <person name="Hildebrand F."/>
            <person name="Pallen M.J."/>
        </authorList>
    </citation>
    <scope>NUCLEOTIDE SEQUENCE</scope>
    <source>
        <strain evidence="2">ChiSjej4B22-8349</strain>
    </source>
</reference>
<evidence type="ECO:0000313" key="3">
    <source>
        <dbReference type="Proteomes" id="UP000824130"/>
    </source>
</evidence>
<keyword evidence="1" id="KW-1133">Transmembrane helix</keyword>
<evidence type="ECO:0000313" key="2">
    <source>
        <dbReference type="EMBL" id="HIU95755.1"/>
    </source>
</evidence>
<gene>
    <name evidence="2" type="ORF">IAD25_03485</name>
</gene>
<dbReference type="Proteomes" id="UP000824130">
    <property type="component" value="Unassembled WGS sequence"/>
</dbReference>
<keyword evidence="1" id="KW-0812">Transmembrane</keyword>
<evidence type="ECO:0000256" key="1">
    <source>
        <dbReference type="SAM" id="Phobius"/>
    </source>
</evidence>
<dbReference type="Gene3D" id="3.30.1490.480">
    <property type="entry name" value="Endolytic murein transglycosylase"/>
    <property type="match status" value="1"/>
</dbReference>
<dbReference type="EMBL" id="DVOB01000075">
    <property type="protein sequence ID" value="HIU95755.1"/>
    <property type="molecule type" value="Genomic_DNA"/>
</dbReference>
<organism evidence="2 3">
    <name type="scientific">Candidatus Allocopromorpha excrementipullorum</name>
    <dbReference type="NCBI Taxonomy" id="2840743"/>
    <lineage>
        <taxon>Bacteria</taxon>
        <taxon>Bacillati</taxon>
        <taxon>Bacillota</taxon>
        <taxon>Clostridia</taxon>
        <taxon>Eubacteriales</taxon>
        <taxon>Eubacteriaceae</taxon>
        <taxon>Eubacteriaceae incertae sedis</taxon>
        <taxon>Candidatus Allocopromorpha</taxon>
    </lineage>
</organism>
<reference evidence="2" key="1">
    <citation type="submission" date="2020-10" db="EMBL/GenBank/DDBJ databases">
        <authorList>
            <person name="Gilroy R."/>
        </authorList>
    </citation>
    <scope>NUCLEOTIDE SEQUENCE</scope>
    <source>
        <strain evidence="2">ChiSjej4B22-8349</strain>
    </source>
</reference>
<keyword evidence="1" id="KW-0472">Membrane</keyword>
<accession>A0A9D1SUG1</accession>
<protein>
    <submittedName>
        <fullName evidence="2">Uncharacterized protein</fullName>
    </submittedName>
</protein>
<feature type="transmembrane region" description="Helical" evidence="1">
    <location>
        <begin position="12"/>
        <end position="32"/>
    </location>
</feature>
<comment type="caution">
    <text evidence="2">The sequence shown here is derived from an EMBL/GenBank/DDBJ whole genome shotgun (WGS) entry which is preliminary data.</text>
</comment>
<sequence>MRKIKDFFYDKNDIIIVLIILAAAAFIIYTRIGVIMDYPEQLAREAAAAESQQQEETSNTDSNIVSITIDDAATITTVSETLESEGLVSSAADFEEYVNSQTADGEEATLKTGTFQIPEGSTQEDILDIIIE</sequence>
<dbReference type="AlphaFoldDB" id="A0A9D1SUG1"/>